<dbReference type="Pfam" id="PF13927">
    <property type="entry name" value="Ig_3"/>
    <property type="match status" value="1"/>
</dbReference>
<reference evidence="2 3" key="1">
    <citation type="submission" date="2020-06" db="EMBL/GenBank/DDBJ databases">
        <authorList>
            <person name="Li R."/>
            <person name="Bekaert M."/>
        </authorList>
    </citation>
    <scope>NUCLEOTIDE SEQUENCE [LARGE SCALE GENOMIC DNA]</scope>
    <source>
        <strain evidence="3">wild</strain>
    </source>
</reference>
<organism evidence="2 3">
    <name type="scientific">Mytilus coruscus</name>
    <name type="common">Sea mussel</name>
    <dbReference type="NCBI Taxonomy" id="42192"/>
    <lineage>
        <taxon>Eukaryota</taxon>
        <taxon>Metazoa</taxon>
        <taxon>Spiralia</taxon>
        <taxon>Lophotrochozoa</taxon>
        <taxon>Mollusca</taxon>
        <taxon>Bivalvia</taxon>
        <taxon>Autobranchia</taxon>
        <taxon>Pteriomorphia</taxon>
        <taxon>Mytilida</taxon>
        <taxon>Mytiloidea</taxon>
        <taxon>Mytilidae</taxon>
        <taxon>Mytilinae</taxon>
        <taxon>Mytilus</taxon>
    </lineage>
</organism>
<evidence type="ECO:0000259" key="1">
    <source>
        <dbReference type="PROSITE" id="PS50835"/>
    </source>
</evidence>
<dbReference type="InterPro" id="IPR007110">
    <property type="entry name" value="Ig-like_dom"/>
</dbReference>
<protein>
    <recommendedName>
        <fullName evidence="1">Ig-like domain-containing protein</fullName>
    </recommendedName>
</protein>
<dbReference type="InterPro" id="IPR037448">
    <property type="entry name" value="Zig-8"/>
</dbReference>
<dbReference type="PANTHER" id="PTHR23279">
    <property type="entry name" value="DEFECTIVE PROBOSCIS EXTENSION RESPONSE DPR -RELATED"/>
    <property type="match status" value="1"/>
</dbReference>
<evidence type="ECO:0000313" key="2">
    <source>
        <dbReference type="EMBL" id="CAC5389598.1"/>
    </source>
</evidence>
<dbReference type="AlphaFoldDB" id="A0A6J8BZR4"/>
<dbReference type="InterPro" id="IPR036179">
    <property type="entry name" value="Ig-like_dom_sf"/>
</dbReference>
<dbReference type="InterPro" id="IPR013098">
    <property type="entry name" value="Ig_I-set"/>
</dbReference>
<feature type="domain" description="Ig-like" evidence="1">
    <location>
        <begin position="251"/>
        <end position="332"/>
    </location>
</feature>
<dbReference type="PROSITE" id="PS50835">
    <property type="entry name" value="IG_LIKE"/>
    <property type="match status" value="2"/>
</dbReference>
<dbReference type="Proteomes" id="UP000507470">
    <property type="component" value="Unassembled WGS sequence"/>
</dbReference>
<evidence type="ECO:0000313" key="3">
    <source>
        <dbReference type="Proteomes" id="UP000507470"/>
    </source>
</evidence>
<dbReference type="Pfam" id="PF07679">
    <property type="entry name" value="I-set"/>
    <property type="match status" value="1"/>
</dbReference>
<keyword evidence="3" id="KW-1185">Reference proteome</keyword>
<feature type="domain" description="Ig-like" evidence="1">
    <location>
        <begin position="359"/>
        <end position="451"/>
    </location>
</feature>
<proteinExistence type="predicted"/>
<dbReference type="InterPro" id="IPR013783">
    <property type="entry name" value="Ig-like_fold"/>
</dbReference>
<gene>
    <name evidence="2" type="ORF">MCOR_24751</name>
</gene>
<dbReference type="OrthoDB" id="190835at2759"/>
<dbReference type="InterPro" id="IPR003599">
    <property type="entry name" value="Ig_sub"/>
</dbReference>
<dbReference type="GO" id="GO:0032589">
    <property type="term" value="C:neuron projection membrane"/>
    <property type="evidence" value="ECO:0007669"/>
    <property type="project" value="TreeGrafter"/>
</dbReference>
<dbReference type="GO" id="GO:0050808">
    <property type="term" value="P:synapse organization"/>
    <property type="evidence" value="ECO:0007669"/>
    <property type="project" value="TreeGrafter"/>
</dbReference>
<dbReference type="SMART" id="SM00409">
    <property type="entry name" value="IG"/>
    <property type="match status" value="2"/>
</dbReference>
<dbReference type="InterPro" id="IPR003598">
    <property type="entry name" value="Ig_sub2"/>
</dbReference>
<sequence>MKQMENHGIPLKVPKEPPTFESINRLCKSRQPLNKGTTDLRSSASIKVDNLLPKEPPTFDHQHQSPFVKVDNLLPKEPPTFDHQHQSPFVKVDNLLPKEPPTFDHQHQSPFCKSRQPLTKGTTDLRSSASIAFCKSRQPLTKGTTDLRSSASIAFCKSRQPLTKGTTDRISINRLFVKVGNSSPKEPPTFDHQHQSPFTFKWLTEQFRMHWHGQYYKIAFFIKEEFHVWTTVILLTFLCALHVDGLKSNVPYFEPRENNVSFHTGSTATLMCSIIGLQTRIVVWRRIQDSRISIRRVVKQNEWNLVIKDVRPDDAGVYECAVSSREKYKRLVLLRVTGTYRNLSRTSYTYENDILLSKPRVNVSGNDFVSKGQTILLTCNATGEDHAPDRVDWFINGLKVDKKNMPRVRVYNEVDIYRRTLLSKLEIRRSLMSDTGVYICRGPDEKTSKLTVHILDEEKSIIDKRGDFLPSSEHGKTAIVNLKQVL</sequence>
<dbReference type="PANTHER" id="PTHR23279:SF36">
    <property type="entry name" value="DEFECTIVE PROBOSCIS EXTENSION RESPONSE 9, ISOFORM A"/>
    <property type="match status" value="1"/>
</dbReference>
<dbReference type="Gene3D" id="2.60.40.10">
    <property type="entry name" value="Immunoglobulins"/>
    <property type="match status" value="2"/>
</dbReference>
<dbReference type="EMBL" id="CACVKT020004352">
    <property type="protein sequence ID" value="CAC5389598.1"/>
    <property type="molecule type" value="Genomic_DNA"/>
</dbReference>
<name>A0A6J8BZR4_MYTCO</name>
<dbReference type="SUPFAM" id="SSF48726">
    <property type="entry name" value="Immunoglobulin"/>
    <property type="match status" value="2"/>
</dbReference>
<dbReference type="SMART" id="SM00408">
    <property type="entry name" value="IGc2"/>
    <property type="match status" value="2"/>
</dbReference>
<accession>A0A6J8BZR4</accession>